<evidence type="ECO:0000259" key="6">
    <source>
        <dbReference type="PROSITE" id="PS50975"/>
    </source>
</evidence>
<keyword evidence="3 4" id="KW-0067">ATP-binding</keyword>
<evidence type="ECO:0000256" key="5">
    <source>
        <dbReference type="SAM" id="MobiDB-lite"/>
    </source>
</evidence>
<dbReference type="Gene3D" id="3.30.1490.20">
    <property type="entry name" value="ATP-grasp fold, A domain"/>
    <property type="match status" value="1"/>
</dbReference>
<proteinExistence type="predicted"/>
<dbReference type="EMBL" id="JAEDAE010000007">
    <property type="protein sequence ID" value="MBH8559377.1"/>
    <property type="molecule type" value="Genomic_DNA"/>
</dbReference>
<reference evidence="7 8" key="1">
    <citation type="submission" date="2020-12" db="EMBL/GenBank/DDBJ databases">
        <title>Hymenobacter sp.</title>
        <authorList>
            <person name="Kim M.K."/>
        </authorList>
    </citation>
    <scope>NUCLEOTIDE SEQUENCE [LARGE SCALE GENOMIC DNA]</scope>
    <source>
        <strain evidence="7 8">BT442</strain>
    </source>
</reference>
<dbReference type="InterPro" id="IPR013815">
    <property type="entry name" value="ATP_grasp_subdomain_1"/>
</dbReference>
<evidence type="ECO:0000256" key="2">
    <source>
        <dbReference type="ARBA" id="ARBA00022741"/>
    </source>
</evidence>
<dbReference type="PROSITE" id="PS50975">
    <property type="entry name" value="ATP_GRASP"/>
    <property type="match status" value="1"/>
</dbReference>
<sequence length="405" mass="44271">MNPTLVEFLKHSEPLSTGQNAPATAPAATPAPPAPRPATAPLTVLVLEGEYRLTGAVLFCLSRQARVRVHLLSRDARSPYRFSSYVHSFHLLSPDSPENVFVAFIQNAARATGAEVLLPVDVAGMRFVIAHRTALAAATHLLPLPAAAYYEIATDKGLLGAFMQEHNIPAPDTIVDIRHNLAAKLAKFAFPVLLKPIEGAGGRGIVRYASPEALLAAVAALPDSSRYVIQNCIEGYDIDCNVLYQNGQLIAHSIQKGLVATGDEYAPTEAIEFVHHDAVLAVVDRLMKALRWNGVAHLDLRYDARTQQIKVIEINTRFWLTVVGSALAAGVNFPVLACQVAAGRAVAPAPFREGRYIPFANYLKYRYGRRERRPDDVRFSLRDTSVGAFLGDPLTKIYRFLTDED</sequence>
<dbReference type="PANTHER" id="PTHR43585">
    <property type="entry name" value="FUMIPYRROLE BIOSYNTHESIS PROTEIN C"/>
    <property type="match status" value="1"/>
</dbReference>
<dbReference type="InterPro" id="IPR003806">
    <property type="entry name" value="ATP-grasp_PylC-type"/>
</dbReference>
<evidence type="ECO:0000256" key="3">
    <source>
        <dbReference type="ARBA" id="ARBA00022840"/>
    </source>
</evidence>
<feature type="region of interest" description="Disordered" evidence="5">
    <location>
        <begin position="12"/>
        <end position="36"/>
    </location>
</feature>
<keyword evidence="2 4" id="KW-0547">Nucleotide-binding</keyword>
<comment type="caution">
    <text evidence="7">The sequence shown here is derived from an EMBL/GenBank/DDBJ whole genome shotgun (WGS) entry which is preliminary data.</text>
</comment>
<evidence type="ECO:0000256" key="1">
    <source>
        <dbReference type="ARBA" id="ARBA00022598"/>
    </source>
</evidence>
<gene>
    <name evidence="7" type="ORF">I7X13_15045</name>
</gene>
<dbReference type="RefSeq" id="WP_198067392.1">
    <property type="nucleotide sequence ID" value="NZ_JAEDAD010000002.1"/>
</dbReference>
<protein>
    <submittedName>
        <fullName evidence="7">ATP-grasp domain-containing protein</fullName>
    </submittedName>
</protein>
<dbReference type="Proteomes" id="UP000625631">
    <property type="component" value="Unassembled WGS sequence"/>
</dbReference>
<organism evidence="7 8">
    <name type="scientific">Hymenobacter negativus</name>
    <dbReference type="NCBI Taxonomy" id="2795026"/>
    <lineage>
        <taxon>Bacteria</taxon>
        <taxon>Pseudomonadati</taxon>
        <taxon>Bacteroidota</taxon>
        <taxon>Cytophagia</taxon>
        <taxon>Cytophagales</taxon>
        <taxon>Hymenobacteraceae</taxon>
        <taxon>Hymenobacter</taxon>
    </lineage>
</organism>
<accession>A0ABS0QA94</accession>
<dbReference type="SUPFAM" id="SSF56059">
    <property type="entry name" value="Glutathione synthetase ATP-binding domain-like"/>
    <property type="match status" value="1"/>
</dbReference>
<name>A0ABS0QA94_9BACT</name>
<keyword evidence="8" id="KW-1185">Reference proteome</keyword>
<evidence type="ECO:0000313" key="7">
    <source>
        <dbReference type="EMBL" id="MBH8559377.1"/>
    </source>
</evidence>
<dbReference type="PANTHER" id="PTHR43585:SF2">
    <property type="entry name" value="ATP-GRASP ENZYME FSQD"/>
    <property type="match status" value="1"/>
</dbReference>
<dbReference type="Pfam" id="PF02655">
    <property type="entry name" value="ATP-grasp_3"/>
    <property type="match status" value="1"/>
</dbReference>
<keyword evidence="1" id="KW-0436">Ligase</keyword>
<dbReference type="InterPro" id="IPR052032">
    <property type="entry name" value="ATP-dep_AA_Ligase"/>
</dbReference>
<dbReference type="Gene3D" id="3.30.470.20">
    <property type="entry name" value="ATP-grasp fold, B domain"/>
    <property type="match status" value="1"/>
</dbReference>
<feature type="domain" description="ATP-grasp" evidence="6">
    <location>
        <begin position="160"/>
        <end position="342"/>
    </location>
</feature>
<evidence type="ECO:0000256" key="4">
    <source>
        <dbReference type="PROSITE-ProRule" id="PRU00409"/>
    </source>
</evidence>
<dbReference type="InterPro" id="IPR011761">
    <property type="entry name" value="ATP-grasp"/>
</dbReference>
<evidence type="ECO:0000313" key="8">
    <source>
        <dbReference type="Proteomes" id="UP000625631"/>
    </source>
</evidence>